<gene>
    <name evidence="1" type="primary">MIR1</name>
    <name evidence="1" type="ORF">SNEC2469_LOCUS10834</name>
</gene>
<reference evidence="1" key="1">
    <citation type="submission" date="2021-02" db="EMBL/GenBank/DDBJ databases">
        <authorList>
            <person name="Dougan E. K."/>
            <person name="Rhodes N."/>
            <person name="Thang M."/>
            <person name="Chan C."/>
        </authorList>
    </citation>
    <scope>NUCLEOTIDE SEQUENCE</scope>
</reference>
<comment type="caution">
    <text evidence="1">The sequence shown here is derived from an EMBL/GenBank/DDBJ whole genome shotgun (WGS) entry which is preliminary data.</text>
</comment>
<dbReference type="AlphaFoldDB" id="A0A812QPC6"/>
<protein>
    <submittedName>
        <fullName evidence="1">MIR1 protein</fullName>
    </submittedName>
</protein>
<evidence type="ECO:0000313" key="2">
    <source>
        <dbReference type="Proteomes" id="UP000601435"/>
    </source>
</evidence>
<sequence length="106" mass="11102">SDGTLQAGREAVVNDGISWNFAAAVVRSDTVGCPSRADYPPYPIEAEALANLEALVCFSDSTRRDAARPSQLGPAGGEGLLGERVGQLCAVKRFVQLVVKGATRLV</sequence>
<dbReference type="EMBL" id="CAJNJA010017228">
    <property type="protein sequence ID" value="CAE7396954.1"/>
    <property type="molecule type" value="Genomic_DNA"/>
</dbReference>
<keyword evidence="2" id="KW-1185">Reference proteome</keyword>
<evidence type="ECO:0000313" key="1">
    <source>
        <dbReference type="EMBL" id="CAE7396954.1"/>
    </source>
</evidence>
<dbReference type="Proteomes" id="UP000601435">
    <property type="component" value="Unassembled WGS sequence"/>
</dbReference>
<accession>A0A812QPC6</accession>
<name>A0A812QPC6_9DINO</name>
<dbReference type="OrthoDB" id="421220at2759"/>
<feature type="non-terminal residue" evidence="1">
    <location>
        <position position="1"/>
    </location>
</feature>
<proteinExistence type="predicted"/>
<organism evidence="1 2">
    <name type="scientific">Symbiodinium necroappetens</name>
    <dbReference type="NCBI Taxonomy" id="1628268"/>
    <lineage>
        <taxon>Eukaryota</taxon>
        <taxon>Sar</taxon>
        <taxon>Alveolata</taxon>
        <taxon>Dinophyceae</taxon>
        <taxon>Suessiales</taxon>
        <taxon>Symbiodiniaceae</taxon>
        <taxon>Symbiodinium</taxon>
    </lineage>
</organism>